<proteinExistence type="inferred from homology"/>
<evidence type="ECO:0000259" key="13">
    <source>
        <dbReference type="Pfam" id="PF13733"/>
    </source>
</evidence>
<accession>A0A8K0P2W8</accession>
<comment type="caution">
    <text evidence="14">The sequence shown here is derived from an EMBL/GenBank/DDBJ whole genome shotgun (WGS) entry which is preliminary data.</text>
</comment>
<evidence type="ECO:0000256" key="2">
    <source>
        <dbReference type="ARBA" id="ARBA00004922"/>
    </source>
</evidence>
<dbReference type="Proteomes" id="UP000792457">
    <property type="component" value="Unassembled WGS sequence"/>
</dbReference>
<comment type="subcellular location">
    <subcellularLocation>
        <location evidence="1 11">Membrane</location>
        <topology evidence="1 11">Single-pass type II membrane protein</topology>
    </subcellularLocation>
</comment>
<dbReference type="OrthoDB" id="10038994at2759"/>
<sequence>MPAIYSFKLLIKLILSIGAFILLSYCFHPGRFAKNTYDHIDIDDIPDHLSCSPEFSKVCQIEQSPFCVVLLNRRMKKLAYPNRDVSESFLRNLSTTLHINPGGVWKPLECISKFRVAIIVPYRDRAMQLNIFLSYMHPFLQAQMLEYRIVIVEQSEHLPFNRAKLFNIGFVETLKIHPYHCFIFHDVDLIPQNTNNIYACTHQPRHMSSSVNTFRYNLPYNDLFGGVVSMLKEQFEDVNGFSNAFYGWGGEDDDFWNRLNYKGLQICRFSPDVAKYVMLSHKKEPPSQTRYISLKAGMKRFESDGLNNLNYKVLKLEYHPLYTRILADLISADVPYESQ</sequence>
<keyword evidence="9 11" id="KW-0472">Membrane</keyword>
<evidence type="ECO:0000259" key="12">
    <source>
        <dbReference type="Pfam" id="PF02709"/>
    </source>
</evidence>
<dbReference type="Pfam" id="PF02709">
    <property type="entry name" value="Glyco_transf_7C"/>
    <property type="match status" value="1"/>
</dbReference>
<dbReference type="UniPathway" id="UPA00378"/>
<evidence type="ECO:0000256" key="5">
    <source>
        <dbReference type="ARBA" id="ARBA00022679"/>
    </source>
</evidence>
<dbReference type="GO" id="GO:0005975">
    <property type="term" value="P:carbohydrate metabolic process"/>
    <property type="evidence" value="ECO:0007669"/>
    <property type="project" value="InterPro"/>
</dbReference>
<keyword evidence="11" id="KW-0479">Metal-binding</keyword>
<evidence type="ECO:0000256" key="3">
    <source>
        <dbReference type="ARBA" id="ARBA00005735"/>
    </source>
</evidence>
<dbReference type="EMBL" id="KZ308409">
    <property type="protein sequence ID" value="KAG8229084.1"/>
    <property type="molecule type" value="Genomic_DNA"/>
</dbReference>
<dbReference type="InterPro" id="IPR027995">
    <property type="entry name" value="Galactosyl_T_N"/>
</dbReference>
<dbReference type="PANTHER" id="PTHR19300:SF48">
    <property type="entry name" value="BETA-1,4-N-ACETYLGALACTOSAMINYLTRANSFERASE"/>
    <property type="match status" value="1"/>
</dbReference>
<feature type="domain" description="Galactosyltransferase N-terminal" evidence="13">
    <location>
        <begin position="96"/>
        <end position="201"/>
    </location>
</feature>
<comment type="pathway">
    <text evidence="2 11">Protein modification; protein glycosylation.</text>
</comment>
<evidence type="ECO:0000313" key="15">
    <source>
        <dbReference type="Proteomes" id="UP000792457"/>
    </source>
</evidence>
<keyword evidence="5 11" id="KW-0808">Transferase</keyword>
<keyword evidence="6 11" id="KW-0812">Transmembrane</keyword>
<feature type="domain" description="Galactosyltransferase C-terminal" evidence="12">
    <location>
        <begin position="205"/>
        <end position="282"/>
    </location>
</feature>
<evidence type="ECO:0000256" key="6">
    <source>
        <dbReference type="ARBA" id="ARBA00022692"/>
    </source>
</evidence>
<dbReference type="InterPro" id="IPR003859">
    <property type="entry name" value="Galactosyl_T"/>
</dbReference>
<dbReference type="GO" id="GO:0006688">
    <property type="term" value="P:glycosphingolipid biosynthetic process"/>
    <property type="evidence" value="ECO:0007669"/>
    <property type="project" value="TreeGrafter"/>
</dbReference>
<comment type="cofactor">
    <cofactor evidence="11">
        <name>Mn(2+)</name>
        <dbReference type="ChEBI" id="CHEBI:29035"/>
    </cofactor>
</comment>
<evidence type="ECO:0000256" key="8">
    <source>
        <dbReference type="ARBA" id="ARBA00022989"/>
    </source>
</evidence>
<protein>
    <recommendedName>
        <fullName evidence="11">Beta-1,4-N-acetylgalactosaminyltransferase</fullName>
        <ecNumber evidence="11">2.4.1.-</ecNumber>
    </recommendedName>
    <alternativeName>
        <fullName evidence="11">Beta-4-GalNAcT</fullName>
    </alternativeName>
</protein>
<dbReference type="EC" id="2.4.1.-" evidence="11"/>
<name>A0A8K0P2W8_LADFU</name>
<dbReference type="AlphaFoldDB" id="A0A8K0P2W8"/>
<dbReference type="GO" id="GO:0005794">
    <property type="term" value="C:Golgi apparatus"/>
    <property type="evidence" value="ECO:0007669"/>
    <property type="project" value="TreeGrafter"/>
</dbReference>
<evidence type="ECO:0000256" key="10">
    <source>
        <dbReference type="ARBA" id="ARBA00023180"/>
    </source>
</evidence>
<keyword evidence="7 11" id="KW-0735">Signal-anchor</keyword>
<reference evidence="14" key="1">
    <citation type="submission" date="2013-04" db="EMBL/GenBank/DDBJ databases">
        <authorList>
            <person name="Qu J."/>
            <person name="Murali S.C."/>
            <person name="Bandaranaike D."/>
            <person name="Bellair M."/>
            <person name="Blankenburg K."/>
            <person name="Chao H."/>
            <person name="Dinh H."/>
            <person name="Doddapaneni H."/>
            <person name="Downs B."/>
            <person name="Dugan-Rocha S."/>
            <person name="Elkadiri S."/>
            <person name="Gnanaolivu R.D."/>
            <person name="Hernandez B."/>
            <person name="Javaid M."/>
            <person name="Jayaseelan J.C."/>
            <person name="Lee S."/>
            <person name="Li M."/>
            <person name="Ming W."/>
            <person name="Munidasa M."/>
            <person name="Muniz J."/>
            <person name="Nguyen L."/>
            <person name="Ongeri F."/>
            <person name="Osuji N."/>
            <person name="Pu L.-L."/>
            <person name="Puazo M."/>
            <person name="Qu C."/>
            <person name="Quiroz J."/>
            <person name="Raj R."/>
            <person name="Weissenberger G."/>
            <person name="Xin Y."/>
            <person name="Zou X."/>
            <person name="Han Y."/>
            <person name="Richards S."/>
            <person name="Worley K."/>
            <person name="Muzny D."/>
            <person name="Gibbs R."/>
        </authorList>
    </citation>
    <scope>NUCLEOTIDE SEQUENCE</scope>
    <source>
        <strain evidence="14">Sampled in the wild</strain>
    </source>
</reference>
<dbReference type="Pfam" id="PF13733">
    <property type="entry name" value="Glyco_transf_7N"/>
    <property type="match status" value="1"/>
</dbReference>
<keyword evidence="11" id="KW-0464">Manganese</keyword>
<keyword evidence="15" id="KW-1185">Reference proteome</keyword>
<dbReference type="PANTHER" id="PTHR19300">
    <property type="entry name" value="BETA-1,4-GALACTOSYLTRANSFERASE"/>
    <property type="match status" value="1"/>
</dbReference>
<dbReference type="PRINTS" id="PR02050">
    <property type="entry name" value="B14GALTRFASE"/>
</dbReference>
<evidence type="ECO:0000256" key="11">
    <source>
        <dbReference type="RuleBase" id="RU368121"/>
    </source>
</evidence>
<keyword evidence="4 11" id="KW-0328">Glycosyltransferase</keyword>
<evidence type="ECO:0000256" key="9">
    <source>
        <dbReference type="ARBA" id="ARBA00023136"/>
    </source>
</evidence>
<gene>
    <name evidence="14" type="ORF">J437_LFUL010147</name>
</gene>
<evidence type="ECO:0000256" key="4">
    <source>
        <dbReference type="ARBA" id="ARBA00022676"/>
    </source>
</evidence>
<dbReference type="GO" id="GO:0033842">
    <property type="term" value="F:N-acetyl-beta-glucosaminyl-derivative 4-beta-N-acetylgalactosaminyltransferase activity"/>
    <property type="evidence" value="ECO:0007669"/>
    <property type="project" value="TreeGrafter"/>
</dbReference>
<dbReference type="InterPro" id="IPR029044">
    <property type="entry name" value="Nucleotide-diphossugar_trans"/>
</dbReference>
<evidence type="ECO:0000256" key="7">
    <source>
        <dbReference type="ARBA" id="ARBA00022968"/>
    </source>
</evidence>
<dbReference type="GO" id="GO:0016020">
    <property type="term" value="C:membrane"/>
    <property type="evidence" value="ECO:0007669"/>
    <property type="project" value="UniProtKB-SubCell"/>
</dbReference>
<comment type="function">
    <text evidence="11">Catalyzes the transfer of galactose onto proteins or lipids.</text>
</comment>
<keyword evidence="8 11" id="KW-1133">Transmembrane helix</keyword>
<evidence type="ECO:0000313" key="14">
    <source>
        <dbReference type="EMBL" id="KAG8229084.1"/>
    </source>
</evidence>
<reference evidence="14" key="2">
    <citation type="submission" date="2017-10" db="EMBL/GenBank/DDBJ databases">
        <title>Ladona fulva Genome sequencing and assembly.</title>
        <authorList>
            <person name="Murali S."/>
            <person name="Richards S."/>
            <person name="Bandaranaike D."/>
            <person name="Bellair M."/>
            <person name="Blankenburg K."/>
            <person name="Chao H."/>
            <person name="Dinh H."/>
            <person name="Doddapaneni H."/>
            <person name="Dugan-Rocha S."/>
            <person name="Elkadiri S."/>
            <person name="Gnanaolivu R."/>
            <person name="Hernandez B."/>
            <person name="Skinner E."/>
            <person name="Javaid M."/>
            <person name="Lee S."/>
            <person name="Li M."/>
            <person name="Ming W."/>
            <person name="Munidasa M."/>
            <person name="Muniz J."/>
            <person name="Nguyen L."/>
            <person name="Hughes D."/>
            <person name="Osuji N."/>
            <person name="Pu L.-L."/>
            <person name="Puazo M."/>
            <person name="Qu C."/>
            <person name="Quiroz J."/>
            <person name="Raj R."/>
            <person name="Weissenberger G."/>
            <person name="Xin Y."/>
            <person name="Zou X."/>
            <person name="Han Y."/>
            <person name="Worley K."/>
            <person name="Muzny D."/>
            <person name="Gibbs R."/>
        </authorList>
    </citation>
    <scope>NUCLEOTIDE SEQUENCE</scope>
    <source>
        <strain evidence="14">Sampled in the wild</strain>
    </source>
</reference>
<dbReference type="GO" id="GO:0008378">
    <property type="term" value="F:galactosyltransferase activity"/>
    <property type="evidence" value="ECO:0007669"/>
    <property type="project" value="TreeGrafter"/>
</dbReference>
<dbReference type="CDD" id="cd00899">
    <property type="entry name" value="b4GalT"/>
    <property type="match status" value="1"/>
</dbReference>
<comment type="similarity">
    <text evidence="3 11">Belongs to the glycosyltransferase 7 family.</text>
</comment>
<dbReference type="GO" id="GO:0046872">
    <property type="term" value="F:metal ion binding"/>
    <property type="evidence" value="ECO:0007669"/>
    <property type="project" value="UniProtKB-UniRule"/>
</dbReference>
<dbReference type="InterPro" id="IPR027791">
    <property type="entry name" value="Galactosyl_T_C"/>
</dbReference>
<keyword evidence="10 11" id="KW-0325">Glycoprotein</keyword>
<dbReference type="SUPFAM" id="SSF53448">
    <property type="entry name" value="Nucleotide-diphospho-sugar transferases"/>
    <property type="match status" value="1"/>
</dbReference>
<dbReference type="Gene3D" id="3.90.550.10">
    <property type="entry name" value="Spore Coat Polysaccharide Biosynthesis Protein SpsA, Chain A"/>
    <property type="match status" value="1"/>
</dbReference>
<feature type="transmembrane region" description="Helical" evidence="11">
    <location>
        <begin position="6"/>
        <end position="27"/>
    </location>
</feature>
<organism evidence="14 15">
    <name type="scientific">Ladona fulva</name>
    <name type="common">Scarce chaser dragonfly</name>
    <name type="synonym">Libellula fulva</name>
    <dbReference type="NCBI Taxonomy" id="123851"/>
    <lineage>
        <taxon>Eukaryota</taxon>
        <taxon>Metazoa</taxon>
        <taxon>Ecdysozoa</taxon>
        <taxon>Arthropoda</taxon>
        <taxon>Hexapoda</taxon>
        <taxon>Insecta</taxon>
        <taxon>Pterygota</taxon>
        <taxon>Palaeoptera</taxon>
        <taxon>Odonata</taxon>
        <taxon>Epiprocta</taxon>
        <taxon>Anisoptera</taxon>
        <taxon>Libelluloidea</taxon>
        <taxon>Libellulidae</taxon>
        <taxon>Ladona</taxon>
    </lineage>
</organism>
<evidence type="ECO:0000256" key="1">
    <source>
        <dbReference type="ARBA" id="ARBA00004606"/>
    </source>
</evidence>